<accession>A0A833HQ64</accession>
<evidence type="ECO:0000313" key="2">
    <source>
        <dbReference type="EMBL" id="KAB3531523.1"/>
    </source>
</evidence>
<protein>
    <submittedName>
        <fullName evidence="2">Uncharacterized protein</fullName>
    </submittedName>
</protein>
<gene>
    <name evidence="2" type="ORF">F8153_04935</name>
</gene>
<dbReference type="EMBL" id="WBZB01000013">
    <property type="protein sequence ID" value="KAB3531523.1"/>
    <property type="molecule type" value="Genomic_DNA"/>
</dbReference>
<keyword evidence="3" id="KW-1185">Reference proteome</keyword>
<keyword evidence="1" id="KW-0812">Transmembrane</keyword>
<dbReference type="RefSeq" id="WP_151865251.1">
    <property type="nucleotide sequence ID" value="NZ_WBZB01000013.1"/>
</dbReference>
<comment type="caution">
    <text evidence="2">The sequence shown here is derived from an EMBL/GenBank/DDBJ whole genome shotgun (WGS) entry which is preliminary data.</text>
</comment>
<feature type="transmembrane region" description="Helical" evidence="1">
    <location>
        <begin position="6"/>
        <end position="28"/>
    </location>
</feature>
<name>A0A833HQ64_9FIRM</name>
<sequence>MFITIVSLTALMYMFIRLTYSIDGRLMGHRFNYLWAILEYQYFLNRDILYFKAFISLLLTINMLFYFFLSASSNHLILSFDILVMFTLLIILRTKAFKLSKALLAL</sequence>
<evidence type="ECO:0000256" key="1">
    <source>
        <dbReference type="SAM" id="Phobius"/>
    </source>
</evidence>
<keyword evidence="1" id="KW-0472">Membrane</keyword>
<evidence type="ECO:0000313" key="3">
    <source>
        <dbReference type="Proteomes" id="UP000465601"/>
    </source>
</evidence>
<feature type="transmembrane region" description="Helical" evidence="1">
    <location>
        <begin position="75"/>
        <end position="92"/>
    </location>
</feature>
<feature type="transmembrane region" description="Helical" evidence="1">
    <location>
        <begin position="49"/>
        <end position="69"/>
    </location>
</feature>
<dbReference type="Proteomes" id="UP000465601">
    <property type="component" value="Unassembled WGS sequence"/>
</dbReference>
<organism evidence="2 3">
    <name type="scientific">Alkaliphilus serpentinus</name>
    <dbReference type="NCBI Taxonomy" id="1482731"/>
    <lineage>
        <taxon>Bacteria</taxon>
        <taxon>Bacillati</taxon>
        <taxon>Bacillota</taxon>
        <taxon>Clostridia</taxon>
        <taxon>Peptostreptococcales</taxon>
        <taxon>Natronincolaceae</taxon>
        <taxon>Alkaliphilus</taxon>
    </lineage>
</organism>
<dbReference type="AlphaFoldDB" id="A0A833HQ64"/>
<proteinExistence type="predicted"/>
<reference evidence="2 3" key="1">
    <citation type="submission" date="2019-10" db="EMBL/GenBank/DDBJ databases">
        <title>Alkaliphilus serpentinus sp. nov. and Alkaliphilus pronyensis sp. nov., two novel anaerobic alkaliphilic species isolated from the serpentinized-hosted hydrothermal field of the Prony Bay (New Caledonia).</title>
        <authorList>
            <person name="Postec A."/>
        </authorList>
    </citation>
    <scope>NUCLEOTIDE SEQUENCE [LARGE SCALE GENOMIC DNA]</scope>
    <source>
        <strain evidence="2 3">LacT</strain>
    </source>
</reference>
<keyword evidence="1" id="KW-1133">Transmembrane helix</keyword>